<dbReference type="AlphaFoldDB" id="A0A4R4SU18"/>
<name>A0A4R4SU18_9ACTN</name>
<organism evidence="2 3">
    <name type="scientific">Streptomyces hainanensis</name>
    <dbReference type="NCBI Taxonomy" id="402648"/>
    <lineage>
        <taxon>Bacteria</taxon>
        <taxon>Bacillati</taxon>
        <taxon>Actinomycetota</taxon>
        <taxon>Actinomycetes</taxon>
        <taxon>Kitasatosporales</taxon>
        <taxon>Streptomycetaceae</taxon>
        <taxon>Streptomyces</taxon>
    </lineage>
</organism>
<dbReference type="InterPro" id="IPR002035">
    <property type="entry name" value="VWF_A"/>
</dbReference>
<accession>A0A4R4SU18</accession>
<dbReference type="GO" id="GO:0015689">
    <property type="term" value="P:molybdate ion transport"/>
    <property type="evidence" value="ECO:0007669"/>
    <property type="project" value="TreeGrafter"/>
</dbReference>
<reference evidence="2 3" key="1">
    <citation type="submission" date="2019-03" db="EMBL/GenBank/DDBJ databases">
        <title>Draft genome sequences of novel Actinobacteria.</title>
        <authorList>
            <person name="Sahin N."/>
            <person name="Ay H."/>
            <person name="Saygin H."/>
        </authorList>
    </citation>
    <scope>NUCLEOTIDE SEQUENCE [LARGE SCALE GENOMIC DNA]</scope>
    <source>
        <strain evidence="2 3">DSM 41900</strain>
    </source>
</reference>
<dbReference type="SUPFAM" id="SSF53850">
    <property type="entry name" value="Periplasmic binding protein-like II"/>
    <property type="match status" value="1"/>
</dbReference>
<dbReference type="Pfam" id="PF13531">
    <property type="entry name" value="SBP_bac_11"/>
    <property type="match status" value="1"/>
</dbReference>
<protein>
    <submittedName>
        <fullName evidence="2">VWA domain-containing protein</fullName>
    </submittedName>
</protein>
<dbReference type="GO" id="GO:0030973">
    <property type="term" value="F:molybdate ion binding"/>
    <property type="evidence" value="ECO:0007669"/>
    <property type="project" value="TreeGrafter"/>
</dbReference>
<keyword evidence="3" id="KW-1185">Reference proteome</keyword>
<dbReference type="InterPro" id="IPR036465">
    <property type="entry name" value="vWFA_dom_sf"/>
</dbReference>
<dbReference type="PANTHER" id="PTHR30632">
    <property type="entry name" value="MOLYBDATE-BINDING PERIPLASMIC PROTEIN"/>
    <property type="match status" value="1"/>
</dbReference>
<dbReference type="OrthoDB" id="3170630at2"/>
<dbReference type="Gene3D" id="3.40.50.410">
    <property type="entry name" value="von Willebrand factor, type A domain"/>
    <property type="match status" value="1"/>
</dbReference>
<feature type="non-terminal residue" evidence="2">
    <location>
        <position position="1"/>
    </location>
</feature>
<evidence type="ECO:0000313" key="2">
    <source>
        <dbReference type="EMBL" id="TDC67581.1"/>
    </source>
</evidence>
<dbReference type="PANTHER" id="PTHR30632:SF0">
    <property type="entry name" value="SULFATE-BINDING PROTEIN"/>
    <property type="match status" value="1"/>
</dbReference>
<feature type="domain" description="VWFA" evidence="1">
    <location>
        <begin position="311"/>
        <end position="498"/>
    </location>
</feature>
<dbReference type="Pfam" id="PF13519">
    <property type="entry name" value="VWA_2"/>
    <property type="match status" value="1"/>
</dbReference>
<gene>
    <name evidence="2" type="ORF">E1283_28665</name>
</gene>
<dbReference type="PROSITE" id="PS50234">
    <property type="entry name" value="VWFA"/>
    <property type="match status" value="1"/>
</dbReference>
<sequence>SGGGDGSVVRILASSELADTEDVLARAQEETGVGVEITWSGTLDATRLVASGEAEEYDALWLATNDYLRLRPEAADRILTETSVMTSPVALGVRPEVIDRLGWNPEEVTWSQVHAAAAAGDLTFGMTDPTRSNSGYSALISVTSALSGAEAALTEEDVTGSAERLREFFAGQRLTSGSSGWLATAFGDRPDVDALINYESVLLSLARDGAADLTVVRPLDGVVTARYPLTTLTSASPEARDALGALTDHLRGPEAQAALTEQTLRRPVAGGVAPAEAIPDGQRRELPYPGTLSVADGLLDAFDNELRRPSRTVYVLDTSGSMEGDRIASLRAALGRLTGTGGAGAGERFRERERVTLMPFAGDVVSRDTYQVDPADPEPGLTRIRDGVDALTADGDTAIYWSLMEAYALLSEEDTADAFTSIVLMTDGENGDSIGPGGFADFHATLLGDLATVPVFTVLFGDSDRGELEGIAELTGGRLFDAVDGSLDQAFQEIRGYQ</sequence>
<evidence type="ECO:0000259" key="1">
    <source>
        <dbReference type="PROSITE" id="PS50234"/>
    </source>
</evidence>
<evidence type="ECO:0000313" key="3">
    <source>
        <dbReference type="Proteomes" id="UP000295345"/>
    </source>
</evidence>
<dbReference type="Proteomes" id="UP000295345">
    <property type="component" value="Unassembled WGS sequence"/>
</dbReference>
<dbReference type="CDD" id="cd00198">
    <property type="entry name" value="vWFA"/>
    <property type="match status" value="1"/>
</dbReference>
<proteinExistence type="predicted"/>
<dbReference type="InterPro" id="IPR050682">
    <property type="entry name" value="ModA/WtpA"/>
</dbReference>
<dbReference type="SMART" id="SM00327">
    <property type="entry name" value="VWA"/>
    <property type="match status" value="1"/>
</dbReference>
<comment type="caution">
    <text evidence="2">The sequence shown here is derived from an EMBL/GenBank/DDBJ whole genome shotgun (WGS) entry which is preliminary data.</text>
</comment>
<dbReference type="SUPFAM" id="SSF53300">
    <property type="entry name" value="vWA-like"/>
    <property type="match status" value="1"/>
</dbReference>
<dbReference type="EMBL" id="SMKI01000415">
    <property type="protein sequence ID" value="TDC67581.1"/>
    <property type="molecule type" value="Genomic_DNA"/>
</dbReference>
<dbReference type="RefSeq" id="WP_132821078.1">
    <property type="nucleotide sequence ID" value="NZ_SMKI01000415.1"/>
</dbReference>